<comment type="caution">
    <text evidence="4">The sequence shown here is derived from an EMBL/GenBank/DDBJ whole genome shotgun (WGS) entry which is preliminary data.</text>
</comment>
<dbReference type="PANTHER" id="PTHR47739">
    <property type="entry name" value="TRNA1(VAL) (ADENINE(37)-N6)-METHYLTRANSFERASE"/>
    <property type="match status" value="1"/>
</dbReference>
<evidence type="ECO:0000313" key="4">
    <source>
        <dbReference type="EMBL" id="MCV9387568.1"/>
    </source>
</evidence>
<dbReference type="SUPFAM" id="SSF53335">
    <property type="entry name" value="S-adenosyl-L-methionine-dependent methyltransferases"/>
    <property type="match status" value="1"/>
</dbReference>
<dbReference type="Pfam" id="PF05175">
    <property type="entry name" value="MTS"/>
    <property type="match status" value="1"/>
</dbReference>
<accession>A0ABT3CWG1</accession>
<protein>
    <submittedName>
        <fullName evidence="4">Methyltransferase</fullName>
    </submittedName>
</protein>
<dbReference type="GO" id="GO:0008168">
    <property type="term" value="F:methyltransferase activity"/>
    <property type="evidence" value="ECO:0007669"/>
    <property type="project" value="UniProtKB-KW"/>
</dbReference>
<feature type="domain" description="Methyltransferase small" evidence="3">
    <location>
        <begin position="38"/>
        <end position="124"/>
    </location>
</feature>
<keyword evidence="1 4" id="KW-0808">Transferase</keyword>
<dbReference type="PROSITE" id="PS01131">
    <property type="entry name" value="RRNA_A_DIMETH"/>
    <property type="match status" value="1"/>
</dbReference>
<evidence type="ECO:0000256" key="1">
    <source>
        <dbReference type="ARBA" id="ARBA00022603"/>
    </source>
</evidence>
<reference evidence="4 5" key="1">
    <citation type="submission" date="2022-10" db="EMBL/GenBank/DDBJ databases">
        <title>Comparative genomics and taxonomic characterization of three novel marine species of genus Reichenbachiella exhibiting antioxidant and polysaccharide degradation activities.</title>
        <authorList>
            <person name="Muhammad N."/>
            <person name="Lee Y.-J."/>
            <person name="Ko J."/>
            <person name="Kim S.-G."/>
        </authorList>
    </citation>
    <scope>NUCLEOTIDE SEQUENCE [LARGE SCALE GENOMIC DNA]</scope>
    <source>
        <strain evidence="4 5">ABR2-5</strain>
    </source>
</reference>
<dbReference type="EMBL" id="JAOYOD010000001">
    <property type="protein sequence ID" value="MCV9387568.1"/>
    <property type="molecule type" value="Genomic_DNA"/>
</dbReference>
<evidence type="ECO:0000256" key="2">
    <source>
        <dbReference type="ARBA" id="ARBA00022691"/>
    </source>
</evidence>
<dbReference type="GO" id="GO:0032259">
    <property type="term" value="P:methylation"/>
    <property type="evidence" value="ECO:0007669"/>
    <property type="project" value="UniProtKB-KW"/>
</dbReference>
<keyword evidence="5" id="KW-1185">Reference proteome</keyword>
<sequence>MPNHYFDFKQFRVEQEHCAMKVSTEACIFGAWMEPTVHPDRVLDIGTGTGLLSLMLAQRLDVNIDAVEIDADSARQASSNFASSPWSSRLNVIDQDVFTLAQSHKNKYDLIISNPPFFTASQKSVDEGKNRSKHDTGLFTKEKFAAALVDLLSEKGEAFILYPKPEADEFSSWVRENSLFVEEVLTIYNQPKGPIFRTILKVTRMSFQPNHQEFYIRNGREFTQEFNELLKPYYLYL</sequence>
<organism evidence="4 5">
    <name type="scientific">Reichenbachiella ulvae</name>
    <dbReference type="NCBI Taxonomy" id="2980104"/>
    <lineage>
        <taxon>Bacteria</taxon>
        <taxon>Pseudomonadati</taxon>
        <taxon>Bacteroidota</taxon>
        <taxon>Cytophagia</taxon>
        <taxon>Cytophagales</taxon>
        <taxon>Reichenbachiellaceae</taxon>
        <taxon>Reichenbachiella</taxon>
    </lineage>
</organism>
<evidence type="ECO:0000313" key="5">
    <source>
        <dbReference type="Proteomes" id="UP001300692"/>
    </source>
</evidence>
<keyword evidence="2" id="KW-0949">S-adenosyl-L-methionine</keyword>
<proteinExistence type="predicted"/>
<name>A0ABT3CWG1_9BACT</name>
<evidence type="ECO:0000259" key="3">
    <source>
        <dbReference type="Pfam" id="PF05175"/>
    </source>
</evidence>
<dbReference type="CDD" id="cd02440">
    <property type="entry name" value="AdoMet_MTases"/>
    <property type="match status" value="1"/>
</dbReference>
<dbReference type="InterPro" id="IPR007848">
    <property type="entry name" value="Small_mtfrase_dom"/>
</dbReference>
<gene>
    <name evidence="4" type="ORF">N7U62_12885</name>
</gene>
<keyword evidence="1 4" id="KW-0489">Methyltransferase</keyword>
<dbReference type="RefSeq" id="WP_264138389.1">
    <property type="nucleotide sequence ID" value="NZ_JAOYOD010000001.1"/>
</dbReference>
<dbReference type="InterPro" id="IPR029063">
    <property type="entry name" value="SAM-dependent_MTases_sf"/>
</dbReference>
<dbReference type="InterPro" id="IPR020596">
    <property type="entry name" value="rRNA_Ade_Mease_Trfase_CS"/>
</dbReference>
<dbReference type="PANTHER" id="PTHR47739:SF1">
    <property type="entry name" value="TRNA1(VAL) (ADENINE(37)-N6)-METHYLTRANSFERASE"/>
    <property type="match status" value="1"/>
</dbReference>
<dbReference type="Proteomes" id="UP001300692">
    <property type="component" value="Unassembled WGS sequence"/>
</dbReference>
<dbReference type="PROSITE" id="PS00092">
    <property type="entry name" value="N6_MTASE"/>
    <property type="match status" value="1"/>
</dbReference>
<dbReference type="InterPro" id="IPR050210">
    <property type="entry name" value="tRNA_Adenine-N(6)_MTase"/>
</dbReference>
<dbReference type="Gene3D" id="3.40.50.150">
    <property type="entry name" value="Vaccinia Virus protein VP39"/>
    <property type="match status" value="1"/>
</dbReference>
<dbReference type="InterPro" id="IPR002052">
    <property type="entry name" value="DNA_methylase_N6_adenine_CS"/>
</dbReference>